<accession>A0A1U7EZC1</accession>
<sequence>MSLYDHVAVIAPGVTLDRRAALAAAARSNGHKASVADDIERAREQLQSLSASVPTRAAARRRVAETADRLEAERERVATLRGRLEAGDDVADTYRQAIADLSEAETDHAAAKERLDAARERAREARDVRQRRLRLEDELGNLERAARAELAEAVRPAADDAVAALPGCGATTFDGAGPVPAALALARVGSLERPLTLACRHFATSGDAEAWLGVPVVSLRPMVYRW</sequence>
<dbReference type="OrthoDB" id="241839at2157"/>
<organism evidence="2 3">
    <name type="scientific">Natronomonas pharaonis (strain ATCC 35678 / DSM 2160 / CIP 103997 / JCM 8858 / NBRC 14720 / NCIMB 2260 / Gabara)</name>
    <name type="common">Halobacterium pharaonis</name>
    <dbReference type="NCBI Taxonomy" id="348780"/>
    <lineage>
        <taxon>Archaea</taxon>
        <taxon>Methanobacteriati</taxon>
        <taxon>Methanobacteriota</taxon>
        <taxon>Stenosarchaea group</taxon>
        <taxon>Halobacteria</taxon>
        <taxon>Halobacteriales</taxon>
        <taxon>Natronomonadaceae</taxon>
        <taxon>Natronomonas</taxon>
    </lineage>
</organism>
<proteinExistence type="predicted"/>
<dbReference type="AlphaFoldDB" id="A0A1U7EZC1"/>
<feature type="coiled-coil region" evidence="1">
    <location>
        <begin position="32"/>
        <end position="152"/>
    </location>
</feature>
<keyword evidence="3" id="KW-1185">Reference proteome</keyword>
<protein>
    <submittedName>
        <fullName evidence="2">Uncharacterized protein</fullName>
    </submittedName>
</protein>
<dbReference type="KEGG" id="nph:NP_5100A"/>
<dbReference type="eggNOG" id="arCOG08972">
    <property type="taxonomic scope" value="Archaea"/>
</dbReference>
<dbReference type="RefSeq" id="WP_011324251.1">
    <property type="nucleotide sequence ID" value="NC_007426.1"/>
</dbReference>
<dbReference type="Pfam" id="PF25254">
    <property type="entry name" value="DUF7856"/>
    <property type="match status" value="1"/>
</dbReference>
<evidence type="ECO:0000256" key="1">
    <source>
        <dbReference type="SAM" id="Coils"/>
    </source>
</evidence>
<evidence type="ECO:0000313" key="3">
    <source>
        <dbReference type="Proteomes" id="UP000002698"/>
    </source>
</evidence>
<dbReference type="STRING" id="348780.NP_5100A"/>
<evidence type="ECO:0000313" key="2">
    <source>
        <dbReference type="EMBL" id="CAI50641.1"/>
    </source>
</evidence>
<dbReference type="EMBL" id="CR936257">
    <property type="protein sequence ID" value="CAI50641.1"/>
    <property type="molecule type" value="Genomic_DNA"/>
</dbReference>
<reference evidence="2 3" key="1">
    <citation type="journal article" date="2005" name="Genome Res.">
        <title>Living with two extremes: conclusions from the genome sequence of Natronomonas pharaonis.</title>
        <authorList>
            <person name="Falb M."/>
            <person name="Pfeiffer F."/>
            <person name="Palm P."/>
            <person name="Rodewald K."/>
            <person name="Hickmann V."/>
            <person name="Tittor J."/>
            <person name="Oesterhelt D."/>
        </authorList>
    </citation>
    <scope>NUCLEOTIDE SEQUENCE [LARGE SCALE GENOMIC DNA]</scope>
    <source>
        <strain evidence="3">ATCC 35678 / DSM 2160 / CIP 103997 / JCM 8858 / NBRC 14720 / NCIMB 2260 / Gabara</strain>
    </source>
</reference>
<gene>
    <name evidence="2" type="ordered locus">NP_5100A</name>
</gene>
<dbReference type="Proteomes" id="UP000002698">
    <property type="component" value="Chromosome"/>
</dbReference>
<name>A0A1U7EZC1_NATPD</name>
<dbReference type="HOGENOM" id="CLU_1222559_0_0_2"/>
<dbReference type="InterPro" id="IPR057178">
    <property type="entry name" value="DUF7856"/>
</dbReference>
<keyword evidence="1" id="KW-0175">Coiled coil</keyword>
<dbReference type="EnsemblBacteria" id="CAI50641">
    <property type="protein sequence ID" value="CAI50641"/>
    <property type="gene ID" value="NP_5100A"/>
</dbReference>
<dbReference type="GeneID" id="3702254"/>